<protein>
    <submittedName>
        <fullName evidence="1">Putative secreted protein</fullName>
    </submittedName>
</protein>
<accession>M5UFH1</accession>
<reference evidence="1 2" key="1">
    <citation type="journal article" date="2013" name="Mar. Genomics">
        <title>Expression of sulfatases in Rhodopirellula baltica and the diversity of sulfatases in the genus Rhodopirellula.</title>
        <authorList>
            <person name="Wegner C.E."/>
            <person name="Richter-Heitmann T."/>
            <person name="Klindworth A."/>
            <person name="Klockow C."/>
            <person name="Richter M."/>
            <person name="Achstetter T."/>
            <person name="Glockner F.O."/>
            <person name="Harder J."/>
        </authorList>
    </citation>
    <scope>NUCLEOTIDE SEQUENCE [LARGE SCALE GENOMIC DNA]</scope>
    <source>
        <strain evidence="1 2">SM41</strain>
    </source>
</reference>
<name>M5UFH1_9BACT</name>
<organism evidence="1 2">
    <name type="scientific">Rhodopirellula sallentina SM41</name>
    <dbReference type="NCBI Taxonomy" id="1263870"/>
    <lineage>
        <taxon>Bacteria</taxon>
        <taxon>Pseudomonadati</taxon>
        <taxon>Planctomycetota</taxon>
        <taxon>Planctomycetia</taxon>
        <taxon>Pirellulales</taxon>
        <taxon>Pirellulaceae</taxon>
        <taxon>Rhodopirellula</taxon>
    </lineage>
</organism>
<evidence type="ECO:0000313" key="1">
    <source>
        <dbReference type="EMBL" id="EMI54728.1"/>
    </source>
</evidence>
<dbReference type="Proteomes" id="UP000011885">
    <property type="component" value="Unassembled WGS sequence"/>
</dbReference>
<keyword evidence="2" id="KW-1185">Reference proteome</keyword>
<evidence type="ECO:0000313" key="2">
    <source>
        <dbReference type="Proteomes" id="UP000011885"/>
    </source>
</evidence>
<gene>
    <name evidence="1" type="ORF">RSSM_03844</name>
</gene>
<proteinExistence type="predicted"/>
<dbReference type="EMBL" id="ANOH01000263">
    <property type="protein sequence ID" value="EMI54728.1"/>
    <property type="molecule type" value="Genomic_DNA"/>
</dbReference>
<dbReference type="PATRIC" id="fig|1263870.3.peg.4076"/>
<sequence>MLECVVAASILMVAMSTVATFAYRVHRLWMDVADQRIAMNELTNQIEFITQLPVEEIDDAIAGITPSAIAAISLDHPELSATRTQDKFGDRITVTLRWRSTNPIPPVRLVGWINSKESTP</sequence>
<comment type="caution">
    <text evidence="1">The sequence shown here is derived from an EMBL/GenBank/DDBJ whole genome shotgun (WGS) entry which is preliminary data.</text>
</comment>
<dbReference type="AlphaFoldDB" id="M5UFH1"/>